<feature type="transmembrane region" description="Helical" evidence="4">
    <location>
        <begin position="135"/>
        <end position="153"/>
    </location>
</feature>
<dbReference type="Proteomes" id="UP000291078">
    <property type="component" value="Unassembled WGS sequence"/>
</dbReference>
<dbReference type="SUPFAM" id="SSF103473">
    <property type="entry name" value="MFS general substrate transporter"/>
    <property type="match status" value="1"/>
</dbReference>
<keyword evidence="2 4" id="KW-1133">Transmembrane helix</keyword>
<evidence type="ECO:0000256" key="3">
    <source>
        <dbReference type="ARBA" id="ARBA00023136"/>
    </source>
</evidence>
<feature type="domain" description="Major facilitator superfamily (MFS) profile" evidence="5">
    <location>
        <begin position="11"/>
        <end position="401"/>
    </location>
</feature>
<feature type="transmembrane region" description="Helical" evidence="4">
    <location>
        <begin position="219"/>
        <end position="239"/>
    </location>
</feature>
<dbReference type="InterPro" id="IPR036259">
    <property type="entry name" value="MFS_trans_sf"/>
</dbReference>
<evidence type="ECO:0000313" key="7">
    <source>
        <dbReference type="Proteomes" id="UP000291078"/>
    </source>
</evidence>
<keyword evidence="7" id="KW-1185">Reference proteome</keyword>
<name>A0A4Q7RB35_9BURK</name>
<feature type="transmembrane region" description="Helical" evidence="4">
    <location>
        <begin position="42"/>
        <end position="65"/>
    </location>
</feature>
<dbReference type="EMBL" id="SGXM01000015">
    <property type="protein sequence ID" value="RZT28862.1"/>
    <property type="molecule type" value="Genomic_DNA"/>
</dbReference>
<dbReference type="InterPro" id="IPR011701">
    <property type="entry name" value="MFS"/>
</dbReference>
<feature type="transmembrane region" description="Helical" evidence="4">
    <location>
        <begin position="101"/>
        <end position="123"/>
    </location>
</feature>
<feature type="transmembrane region" description="Helical" evidence="4">
    <location>
        <begin position="341"/>
        <end position="362"/>
    </location>
</feature>
<evidence type="ECO:0000256" key="1">
    <source>
        <dbReference type="ARBA" id="ARBA00022692"/>
    </source>
</evidence>
<feature type="transmembrane region" description="Helical" evidence="4">
    <location>
        <begin position="245"/>
        <end position="265"/>
    </location>
</feature>
<organism evidence="6 7">
    <name type="scientific">Cupriavidus agavae</name>
    <dbReference type="NCBI Taxonomy" id="1001822"/>
    <lineage>
        <taxon>Bacteria</taxon>
        <taxon>Pseudomonadati</taxon>
        <taxon>Pseudomonadota</taxon>
        <taxon>Betaproteobacteria</taxon>
        <taxon>Burkholderiales</taxon>
        <taxon>Burkholderiaceae</taxon>
        <taxon>Cupriavidus</taxon>
    </lineage>
</organism>
<reference evidence="6 7" key="1">
    <citation type="journal article" date="2015" name="Stand. Genomic Sci.">
        <title>Genomic Encyclopedia of Bacterial and Archaeal Type Strains, Phase III: the genomes of soil and plant-associated and newly described type strains.</title>
        <authorList>
            <person name="Whitman W.B."/>
            <person name="Woyke T."/>
            <person name="Klenk H.P."/>
            <person name="Zhou Y."/>
            <person name="Lilburn T.G."/>
            <person name="Beck B.J."/>
            <person name="De Vos P."/>
            <person name="Vandamme P."/>
            <person name="Eisen J.A."/>
            <person name="Garrity G."/>
            <person name="Hugenholtz P."/>
            <person name="Kyrpides N.C."/>
        </authorList>
    </citation>
    <scope>NUCLEOTIDE SEQUENCE [LARGE SCALE GENOMIC DNA]</scope>
    <source>
        <strain evidence="6 7">ASC-9842</strain>
    </source>
</reference>
<proteinExistence type="predicted"/>
<dbReference type="GO" id="GO:0022857">
    <property type="term" value="F:transmembrane transporter activity"/>
    <property type="evidence" value="ECO:0007669"/>
    <property type="project" value="InterPro"/>
</dbReference>
<feature type="transmembrane region" description="Helical" evidence="4">
    <location>
        <begin position="368"/>
        <end position="388"/>
    </location>
</feature>
<protein>
    <submittedName>
        <fullName evidence="6">Putative MFS family arabinose efflux permease</fullName>
    </submittedName>
</protein>
<dbReference type="CDD" id="cd17324">
    <property type="entry name" value="MFS_NepI_like"/>
    <property type="match status" value="1"/>
</dbReference>
<dbReference type="Gene3D" id="1.20.1250.20">
    <property type="entry name" value="MFS general substrate transporter like domains"/>
    <property type="match status" value="1"/>
</dbReference>
<evidence type="ECO:0000313" key="6">
    <source>
        <dbReference type="EMBL" id="RZT28862.1"/>
    </source>
</evidence>
<gene>
    <name evidence="6" type="ORF">EV147_5175</name>
</gene>
<dbReference type="AlphaFoldDB" id="A0A4Q7RB35"/>
<accession>A0A4Q7RB35</accession>
<keyword evidence="1 4" id="KW-0812">Transmembrane</keyword>
<sequence>MPGSPTLPRGLILMFAIASGLSVANIYYAQPLLDALAREFEIPGVAIGGVVTATQIGSAFALVFLVPLGDMMDRRRLMSAQLSALVAALLAVVAAPSATWLFAAMLGVGLLGTAMTQGLIAYAASAASPQQRGSVVGTAQCGVFVGLLLARAFSGVVSDLAGWRAVYLASAAAMTGIGLAMHRWLPVNAPSLVTIRYFALLRSMPTLLFHERTLQVRGVLGMLMFAAFSIFWTALVLPLSAPPFSLSHTAIGALRLVGAAGALAGARAGHLADDGHAQRITAGALILLAAAWWPLSRLMGHAGLELLVVGIVLLDVGGQALHVTNQSLIFRALPEAHSRMVGLYMLFYAAGSGLGAIGTTAVYAHAGWQGVCTLGFTVCLMATAFWAVTRAIGKPLPPDTCR</sequence>
<evidence type="ECO:0000256" key="4">
    <source>
        <dbReference type="SAM" id="Phobius"/>
    </source>
</evidence>
<feature type="transmembrane region" description="Helical" evidence="4">
    <location>
        <begin position="77"/>
        <end position="95"/>
    </location>
</feature>
<evidence type="ECO:0000259" key="5">
    <source>
        <dbReference type="PROSITE" id="PS50850"/>
    </source>
</evidence>
<evidence type="ECO:0000256" key="2">
    <source>
        <dbReference type="ARBA" id="ARBA00022989"/>
    </source>
</evidence>
<dbReference type="InterPro" id="IPR020846">
    <property type="entry name" value="MFS_dom"/>
</dbReference>
<keyword evidence="3 4" id="KW-0472">Membrane</keyword>
<comment type="caution">
    <text evidence="6">The sequence shown here is derived from an EMBL/GenBank/DDBJ whole genome shotgun (WGS) entry which is preliminary data.</text>
</comment>
<dbReference type="PROSITE" id="PS50850">
    <property type="entry name" value="MFS"/>
    <property type="match status" value="1"/>
</dbReference>
<dbReference type="PANTHER" id="PTHR42910">
    <property type="entry name" value="TRANSPORTER SCO4007-RELATED"/>
    <property type="match status" value="1"/>
</dbReference>
<feature type="transmembrane region" description="Helical" evidence="4">
    <location>
        <begin position="165"/>
        <end position="185"/>
    </location>
</feature>
<feature type="transmembrane region" description="Helical" evidence="4">
    <location>
        <begin position="12"/>
        <end position="30"/>
    </location>
</feature>
<dbReference type="Pfam" id="PF07690">
    <property type="entry name" value="MFS_1"/>
    <property type="match status" value="1"/>
</dbReference>
<dbReference type="PANTHER" id="PTHR42910:SF1">
    <property type="entry name" value="MAJOR FACILITATOR SUPERFAMILY (MFS) PROFILE DOMAIN-CONTAINING PROTEIN"/>
    <property type="match status" value="1"/>
</dbReference>